<name>A0A9D1LJR9_9FIRM</name>
<comment type="caution">
    <text evidence="1">The sequence shown here is derived from an EMBL/GenBank/DDBJ whole genome shotgun (WGS) entry which is preliminary data.</text>
</comment>
<sequence length="99" mass="11375">MKYLLGFHWFSPSGEMPLLLFERQSRNRNDWLCQSFSLSKKGSDVSALTRPRLYAIGRADSGLLFPQLFCKKKRKKDFFEKNSYAGALPPAPLQAFKKA</sequence>
<dbReference type="AlphaFoldDB" id="A0A9D1LJR9"/>
<gene>
    <name evidence="1" type="ORF">IAD19_01385</name>
</gene>
<accession>A0A9D1LJR9</accession>
<evidence type="ECO:0000313" key="1">
    <source>
        <dbReference type="EMBL" id="HIU41187.1"/>
    </source>
</evidence>
<dbReference type="EMBL" id="DVMX01000023">
    <property type="protein sequence ID" value="HIU41187.1"/>
    <property type="molecule type" value="Genomic_DNA"/>
</dbReference>
<reference evidence="1" key="2">
    <citation type="journal article" date="2021" name="PeerJ">
        <title>Extensive microbial diversity within the chicken gut microbiome revealed by metagenomics and culture.</title>
        <authorList>
            <person name="Gilroy R."/>
            <person name="Ravi A."/>
            <person name="Getino M."/>
            <person name="Pursley I."/>
            <person name="Horton D.L."/>
            <person name="Alikhan N.F."/>
            <person name="Baker D."/>
            <person name="Gharbi K."/>
            <person name="Hall N."/>
            <person name="Watson M."/>
            <person name="Adriaenssens E.M."/>
            <person name="Foster-Nyarko E."/>
            <person name="Jarju S."/>
            <person name="Secka A."/>
            <person name="Antonio M."/>
            <person name="Oren A."/>
            <person name="Chaudhuri R.R."/>
            <person name="La Ragione R."/>
            <person name="Hildebrand F."/>
            <person name="Pallen M.J."/>
        </authorList>
    </citation>
    <scope>NUCLEOTIDE SEQUENCE</scope>
    <source>
        <strain evidence="1">4509</strain>
    </source>
</reference>
<evidence type="ECO:0000313" key="2">
    <source>
        <dbReference type="Proteomes" id="UP000824082"/>
    </source>
</evidence>
<protein>
    <submittedName>
        <fullName evidence="1">Uncharacterized protein</fullName>
    </submittedName>
</protein>
<reference evidence="1" key="1">
    <citation type="submission" date="2020-10" db="EMBL/GenBank/DDBJ databases">
        <authorList>
            <person name="Gilroy R."/>
        </authorList>
    </citation>
    <scope>NUCLEOTIDE SEQUENCE</scope>
    <source>
        <strain evidence="1">4509</strain>
    </source>
</reference>
<proteinExistence type="predicted"/>
<organism evidence="1 2">
    <name type="scientific">Candidatus Egerieicola faecale</name>
    <dbReference type="NCBI Taxonomy" id="2840774"/>
    <lineage>
        <taxon>Bacteria</taxon>
        <taxon>Bacillati</taxon>
        <taxon>Bacillota</taxon>
        <taxon>Clostridia</taxon>
        <taxon>Eubacteriales</taxon>
        <taxon>Oscillospiraceae</taxon>
        <taxon>Oscillospiraceae incertae sedis</taxon>
        <taxon>Candidatus Egerieicola</taxon>
    </lineage>
</organism>
<dbReference type="Proteomes" id="UP000824082">
    <property type="component" value="Unassembled WGS sequence"/>
</dbReference>